<keyword evidence="1" id="KW-1133">Transmembrane helix</keyword>
<keyword evidence="1" id="KW-0812">Transmembrane</keyword>
<protein>
    <recommendedName>
        <fullName evidence="4">Baseplate protein J-like domain-containing protein</fullName>
    </recommendedName>
</protein>
<reference evidence="2 3" key="1">
    <citation type="submission" date="2017-09" db="EMBL/GenBank/DDBJ databases">
        <title>Depth-based differentiation of microbial function through sediment-hosted aquifers and enrichment of novel symbionts in the deep terrestrial subsurface.</title>
        <authorList>
            <person name="Probst A.J."/>
            <person name="Ladd B."/>
            <person name="Jarett J.K."/>
            <person name="Geller-Mcgrath D.E."/>
            <person name="Sieber C.M."/>
            <person name="Emerson J.B."/>
            <person name="Anantharaman K."/>
            <person name="Thomas B.C."/>
            <person name="Malmstrom R."/>
            <person name="Stieglmeier M."/>
            <person name="Klingl A."/>
            <person name="Woyke T."/>
            <person name="Ryan C.M."/>
            <person name="Banfield J.F."/>
        </authorList>
    </citation>
    <scope>NUCLEOTIDE SEQUENCE [LARGE SCALE GENOMIC DNA]</scope>
    <source>
        <strain evidence="2">CG22_combo_CG10-13_8_21_14_all_39_10</strain>
    </source>
</reference>
<sequence>MLNWGEKRERGLYWAIVLEPGWIQAGVWEIVENKAEVVSVSPVTPWETDSEIVGASDAALSSAIQLLPEGLKEPSKTVFGVPPSWVDKGRIKEEYLQKIKKVCTELSLEPSGFVVLSEAITHLLKVEEGSPVNAIVSGFGKDFLELSVFKLGNLVGTTQVARSVSFFDDVEEGLSRFSLAESLPSRIVIYDGKEGELEEIKDVLIASSWENMNKVKFLHTPKIEILSPEKKVTAVALAGAAEIAGITEVSKDHQNVVTPQPSLSPEELGFVVGEDIASKSPTQVEKQPPAVQKPVYKVKIFDLIKKKVGSLRTLEFGGKKNFMIAGSVMAAFVVLFLLFWLFYPKAKVKVYVSPKRFEEKVEATVLKDSGSTDIANKIIAGQIASVDVSGEKTKSTTGTKKVGDKAKGSVNIQNGTGSILKLPGGTLVAAANNLKYSLVSSASISAALSPSTPGTYVVEVVASDIGAEYNLAKNEVFSVSGYSKSEVDAIAITDFTGGSSRDISAVSLEDANSLFDSLTTELSGNAKKDLLDSISPDRFLIEDSFVATASSKIFSNKVGDEASNLKLSLGLKSSAIYVSKKDLIDLSQKVLAEEVPPGFYFDPSNLSFSFDRVKDLSSATLFNLTVRADFLPEEDLASLTKIISGKSTSKVEEKFSRIQGFVRAEINIKPKLPWIFGNLPRLSKNISIEILGER</sequence>
<accession>A0A2H0BIX7</accession>
<evidence type="ECO:0008006" key="4">
    <source>
        <dbReference type="Google" id="ProtNLM"/>
    </source>
</evidence>
<evidence type="ECO:0000313" key="2">
    <source>
        <dbReference type="EMBL" id="PIP57622.1"/>
    </source>
</evidence>
<name>A0A2H0BIX7_9BACT</name>
<organism evidence="2 3">
    <name type="scientific">Candidatus Woesebacteria bacterium CG22_combo_CG10-13_8_21_14_all_39_10</name>
    <dbReference type="NCBI Taxonomy" id="1975059"/>
    <lineage>
        <taxon>Bacteria</taxon>
        <taxon>Candidatus Woeseibacteriota</taxon>
    </lineage>
</organism>
<evidence type="ECO:0000256" key="1">
    <source>
        <dbReference type="SAM" id="Phobius"/>
    </source>
</evidence>
<proteinExistence type="predicted"/>
<gene>
    <name evidence="2" type="ORF">COX03_02070</name>
</gene>
<feature type="transmembrane region" description="Helical" evidence="1">
    <location>
        <begin position="322"/>
        <end position="343"/>
    </location>
</feature>
<keyword evidence="1" id="KW-0472">Membrane</keyword>
<dbReference type="Proteomes" id="UP000229847">
    <property type="component" value="Unassembled WGS sequence"/>
</dbReference>
<comment type="caution">
    <text evidence="2">The sequence shown here is derived from an EMBL/GenBank/DDBJ whole genome shotgun (WGS) entry which is preliminary data.</text>
</comment>
<evidence type="ECO:0000313" key="3">
    <source>
        <dbReference type="Proteomes" id="UP000229847"/>
    </source>
</evidence>
<dbReference type="AlphaFoldDB" id="A0A2H0BIX7"/>
<dbReference type="EMBL" id="PCSW01000063">
    <property type="protein sequence ID" value="PIP57622.1"/>
    <property type="molecule type" value="Genomic_DNA"/>
</dbReference>